<reference evidence="2" key="1">
    <citation type="submission" date="2016-10" db="EMBL/GenBank/DDBJ databases">
        <authorList>
            <person name="Varghese N."/>
            <person name="Submissions S."/>
        </authorList>
    </citation>
    <scope>NUCLEOTIDE SEQUENCE [LARGE SCALE GENOMIC DNA]</scope>
    <source>
        <strain evidence="2">DSM 19315</strain>
    </source>
</reference>
<sequence length="540" mass="62802">MRYALILLFLVLPYFSSLAQVKFLARFEVESGDFDPTFEMVPIRQGLVSFRTISNGSFNVDRVFQYFISDENLNSENIVELPVKNGFDMIGYDLEGENLFIIFQKGSSLSSEKYVLQIDLETREGKEYALNNLLEMSLSEFLVQERSVIVMGIPDTRPVVQIFNLDNKSVHTVQGIYGNDTQILQIRKRPDIASFEVVLSRKGKYREREISINSYDLEGNLLREIDIDQFGDEGQEIMDAILVSRPNYRQMMVGAFGLERRNSYQGMYALDINEFGEYEERLYTLSDFPEFYNYLDERGKLRKAKEVEKAIKKEKVPSIQDNYSIRQVIQLNDGVLLYFDHYDVVNTRGNSRNTSYSSRTLYRPFPNQGLGGGGVYNPFPTTPVSPNTLNFQLETEFTYVSAHFIWLGNEGQVIWDNATTYNNLRTNYPESFGEIALVEDEFYHAYVRDDKIVLSYLKSGEKVFEDLDFEIELIEENERISQTNYNTLRLIHWYDRYFLLTGTQKIRYQKEEGGSASRDVYFVSKVLFAGDLYEPEEKLE</sequence>
<evidence type="ECO:0000313" key="1">
    <source>
        <dbReference type="EMBL" id="SFH15225.1"/>
    </source>
</evidence>
<organism evidence="1 2">
    <name type="scientific">Algoriphagus hitonicola</name>
    <dbReference type="NCBI Taxonomy" id="435880"/>
    <lineage>
        <taxon>Bacteria</taxon>
        <taxon>Pseudomonadati</taxon>
        <taxon>Bacteroidota</taxon>
        <taxon>Cytophagia</taxon>
        <taxon>Cytophagales</taxon>
        <taxon>Cyclobacteriaceae</taxon>
        <taxon>Algoriphagus</taxon>
    </lineage>
</organism>
<proteinExistence type="predicted"/>
<evidence type="ECO:0000313" key="2">
    <source>
        <dbReference type="Proteomes" id="UP000199642"/>
    </source>
</evidence>
<accession>A0A1I2XPC1</accession>
<dbReference type="Proteomes" id="UP000199642">
    <property type="component" value="Unassembled WGS sequence"/>
</dbReference>
<keyword evidence="2" id="KW-1185">Reference proteome</keyword>
<protein>
    <submittedName>
        <fullName evidence="1">Uncharacterized protein</fullName>
    </submittedName>
</protein>
<dbReference type="AlphaFoldDB" id="A0A1I2XPC1"/>
<dbReference type="OrthoDB" id="1059469at2"/>
<gene>
    <name evidence="1" type="ORF">SAMN04487988_12121</name>
</gene>
<name>A0A1I2XPC1_9BACT</name>
<dbReference type="EMBL" id="FOPC01000021">
    <property type="protein sequence ID" value="SFH15225.1"/>
    <property type="molecule type" value="Genomic_DNA"/>
</dbReference>
<dbReference type="RefSeq" id="WP_092794646.1">
    <property type="nucleotide sequence ID" value="NZ_FOPC01000021.1"/>
</dbReference>
<dbReference type="STRING" id="435880.SAMN04487988_12121"/>